<dbReference type="EMBL" id="JACHJP010000002">
    <property type="protein sequence ID" value="MBB4915975.1"/>
    <property type="molecule type" value="Genomic_DNA"/>
</dbReference>
<keyword evidence="1" id="KW-1133">Transmembrane helix</keyword>
<evidence type="ECO:0000256" key="1">
    <source>
        <dbReference type="SAM" id="Phobius"/>
    </source>
</evidence>
<proteinExistence type="predicted"/>
<feature type="transmembrane region" description="Helical" evidence="1">
    <location>
        <begin position="141"/>
        <end position="162"/>
    </location>
</feature>
<evidence type="ECO:0000313" key="3">
    <source>
        <dbReference type="EMBL" id="MBB4915975.1"/>
    </source>
</evidence>
<dbReference type="Pfam" id="PF19993">
    <property type="entry name" value="DO-GTPase2"/>
    <property type="match status" value="1"/>
</dbReference>
<dbReference type="Proteomes" id="UP000552644">
    <property type="component" value="Unassembled WGS sequence"/>
</dbReference>
<dbReference type="InterPro" id="IPR045528">
    <property type="entry name" value="DO-GTPase2"/>
</dbReference>
<protein>
    <submittedName>
        <fullName evidence="3">Putative RNA-binding Zn-ribbon protein involved in translation (DUF1610 family)</fullName>
    </submittedName>
</protein>
<evidence type="ECO:0000313" key="4">
    <source>
        <dbReference type="Proteomes" id="UP000552644"/>
    </source>
</evidence>
<evidence type="ECO:0000259" key="2">
    <source>
        <dbReference type="Pfam" id="PF19993"/>
    </source>
</evidence>
<gene>
    <name evidence="3" type="ORF">FHS44_003060</name>
</gene>
<keyword evidence="4" id="KW-1185">Reference proteome</keyword>
<feature type="domain" description="Double-GTPase 2" evidence="2">
    <location>
        <begin position="256"/>
        <end position="475"/>
    </location>
</feature>
<accession>A0A7W7VN96</accession>
<keyword evidence="1" id="KW-0812">Transmembrane</keyword>
<feature type="transmembrane region" description="Helical" evidence="1">
    <location>
        <begin position="534"/>
        <end position="557"/>
    </location>
</feature>
<feature type="transmembrane region" description="Helical" evidence="1">
    <location>
        <begin position="6"/>
        <end position="34"/>
    </location>
</feature>
<comment type="caution">
    <text evidence="3">The sequence shown here is derived from an EMBL/GenBank/DDBJ whole genome shotgun (WGS) entry which is preliminary data.</text>
</comment>
<organism evidence="3 4">
    <name type="scientific">Streptosporangium saharense</name>
    <dbReference type="NCBI Taxonomy" id="1706840"/>
    <lineage>
        <taxon>Bacteria</taxon>
        <taxon>Bacillati</taxon>
        <taxon>Actinomycetota</taxon>
        <taxon>Actinomycetes</taxon>
        <taxon>Streptosporangiales</taxon>
        <taxon>Streptosporangiaceae</taxon>
        <taxon>Streptosporangium</taxon>
    </lineage>
</organism>
<keyword evidence="1" id="KW-0472">Membrane</keyword>
<dbReference type="AlphaFoldDB" id="A0A7W7VN96"/>
<sequence length="558" mass="59886">MSLDVVFAVVVAVVMLPVLVGAAPALAVTVLTAVGHHLLQSCRVLLPRTADGPSDVPRPGRGGGEPAYRIYALRQIWRDWAVLDSATRPVVVDRVRAIRDWVGQRWGERPQVYFLFPVWFGVETGVVLAVVLLTLALAVPLAAYTLVATVTLLVWLPCVLVLRGLDLAFTVANRVLQVCQNADCYERLTLPEYACPSCGARHRRLRPNGDGAFRHVCACGARLPTTILLGRHRLTGHCPGCGRALSPRTGRVRAEPLPFVGGPDAGKTTFMTLVVAALHAAVEANGGRASFVTRQDELAFTRSRDEMRQGGVSKTPTPLPTAMTLDVSGFRGGDRILHLFDPSGEHHTGATTVEALGYLTHGERMVLVVDPFALPLVRGGLTTAERDALSSAGVSFSMEDPADTFQRVRAELASRPGGSGLRRVAVVVSKADLLERTGVGRGCGEVSRWLGEMGLGNMVRELAARTGETRYLASRLPADPVAVARLVAWLVELPLAVPDELPEGRPVTADSRRPWRASPRREGLVPVGYAVTRWAVLAVSVLLPGAVVVIAILALVVR</sequence>
<dbReference type="RefSeq" id="WP_184714750.1">
    <property type="nucleotide sequence ID" value="NZ_JACHJP010000002.1"/>
</dbReference>
<feature type="transmembrane region" description="Helical" evidence="1">
    <location>
        <begin position="112"/>
        <end position="135"/>
    </location>
</feature>
<reference evidence="3 4" key="1">
    <citation type="submission" date="2020-08" db="EMBL/GenBank/DDBJ databases">
        <title>Genomic Encyclopedia of Type Strains, Phase III (KMG-III): the genomes of soil and plant-associated and newly described type strains.</title>
        <authorList>
            <person name="Whitman W."/>
        </authorList>
    </citation>
    <scope>NUCLEOTIDE SEQUENCE [LARGE SCALE GENOMIC DNA]</scope>
    <source>
        <strain evidence="3 4">CECT 8840</strain>
    </source>
</reference>
<name>A0A7W7VN96_9ACTN</name>